<feature type="region of interest" description="Disordered" evidence="1">
    <location>
        <begin position="34"/>
        <end position="67"/>
    </location>
</feature>
<dbReference type="PANTHER" id="PTHR34277:SF2">
    <property type="entry name" value="CLAVATA3_ESR (CLE)-RELATED PROTEIN 26"/>
    <property type="match status" value="1"/>
</dbReference>
<comment type="caution">
    <text evidence="2">The sequence shown here is derived from an EMBL/GenBank/DDBJ whole genome shotgun (WGS) entry which is preliminary data.</text>
</comment>
<evidence type="ECO:0000313" key="2">
    <source>
        <dbReference type="EMBL" id="KAJ7943560.1"/>
    </source>
</evidence>
<keyword evidence="3" id="KW-1185">Reference proteome</keyword>
<accession>A0AAD7P6H2</accession>
<dbReference type="Proteomes" id="UP001163823">
    <property type="component" value="Chromosome 14"/>
</dbReference>
<dbReference type="EMBL" id="JARAOO010000014">
    <property type="protein sequence ID" value="KAJ7943560.1"/>
    <property type="molecule type" value="Genomic_DNA"/>
</dbReference>
<reference evidence="2" key="1">
    <citation type="journal article" date="2023" name="Science">
        <title>Elucidation of the pathway for biosynthesis of saponin adjuvants from the soapbark tree.</title>
        <authorList>
            <person name="Reed J."/>
            <person name="Orme A."/>
            <person name="El-Demerdash A."/>
            <person name="Owen C."/>
            <person name="Martin L.B.B."/>
            <person name="Misra R.C."/>
            <person name="Kikuchi S."/>
            <person name="Rejzek M."/>
            <person name="Martin A.C."/>
            <person name="Harkess A."/>
            <person name="Leebens-Mack J."/>
            <person name="Louveau T."/>
            <person name="Stephenson M.J."/>
            <person name="Osbourn A."/>
        </authorList>
    </citation>
    <scope>NUCLEOTIDE SEQUENCE</scope>
    <source>
        <strain evidence="2">S10</strain>
    </source>
</reference>
<organism evidence="2 3">
    <name type="scientific">Quillaja saponaria</name>
    <name type="common">Soap bark tree</name>
    <dbReference type="NCBI Taxonomy" id="32244"/>
    <lineage>
        <taxon>Eukaryota</taxon>
        <taxon>Viridiplantae</taxon>
        <taxon>Streptophyta</taxon>
        <taxon>Embryophyta</taxon>
        <taxon>Tracheophyta</taxon>
        <taxon>Spermatophyta</taxon>
        <taxon>Magnoliopsida</taxon>
        <taxon>eudicotyledons</taxon>
        <taxon>Gunneridae</taxon>
        <taxon>Pentapetalae</taxon>
        <taxon>rosids</taxon>
        <taxon>fabids</taxon>
        <taxon>Fabales</taxon>
        <taxon>Quillajaceae</taxon>
        <taxon>Quillaja</taxon>
    </lineage>
</organism>
<name>A0AAD7P6H2_QUISA</name>
<proteinExistence type="predicted"/>
<feature type="region of interest" description="Disordered" evidence="1">
    <location>
        <begin position="82"/>
        <end position="109"/>
    </location>
</feature>
<dbReference type="AlphaFoldDB" id="A0AAD7P6H2"/>
<dbReference type="KEGG" id="qsa:O6P43_033090"/>
<gene>
    <name evidence="2" type="ORF">O6P43_033090</name>
</gene>
<dbReference type="InterPro" id="IPR039316">
    <property type="entry name" value="CLE25/26"/>
</dbReference>
<protein>
    <submittedName>
        <fullName evidence="2">CLAVATA3/ESR (CLE)-related protein 25</fullName>
    </submittedName>
</protein>
<evidence type="ECO:0000313" key="3">
    <source>
        <dbReference type="Proteomes" id="UP001163823"/>
    </source>
</evidence>
<dbReference type="PANTHER" id="PTHR34277">
    <property type="entry name" value="CLAVATA3/ESR (CLE)-RELATED PROTEIN 26"/>
    <property type="match status" value="1"/>
</dbReference>
<sequence>MQATSSNSSSLFRMVFFRAVAIVFFLCLLVVVGSRSSSSEGTRRATTSTPPTTLSPGKLLDRHEIGEKEIENHSELDLINYMSKRRVPNGPDPIHNRRAGNSGRPPGQA</sequence>
<evidence type="ECO:0000256" key="1">
    <source>
        <dbReference type="SAM" id="MobiDB-lite"/>
    </source>
</evidence>
<feature type="compositionally biased region" description="Low complexity" evidence="1">
    <location>
        <begin position="34"/>
        <end position="56"/>
    </location>
</feature>